<dbReference type="VEuPathDB" id="VectorBase:PPAI000480"/>
<accession>A0A1B0CZF8</accession>
<name>A0A1B0CZF8_PHLPP</name>
<dbReference type="EnsemblMetazoa" id="PPAI000480-RA">
    <property type="protein sequence ID" value="PPAI000480-PA"/>
    <property type="gene ID" value="PPAI000480"/>
</dbReference>
<reference evidence="2" key="1">
    <citation type="submission" date="2022-08" db="UniProtKB">
        <authorList>
            <consortium name="EnsemblMetazoa"/>
        </authorList>
    </citation>
    <scope>IDENTIFICATION</scope>
    <source>
        <strain evidence="2">Israel</strain>
    </source>
</reference>
<organism evidence="2 3">
    <name type="scientific">Phlebotomus papatasi</name>
    <name type="common">Sandfly</name>
    <dbReference type="NCBI Taxonomy" id="29031"/>
    <lineage>
        <taxon>Eukaryota</taxon>
        <taxon>Metazoa</taxon>
        <taxon>Ecdysozoa</taxon>
        <taxon>Arthropoda</taxon>
        <taxon>Hexapoda</taxon>
        <taxon>Insecta</taxon>
        <taxon>Pterygota</taxon>
        <taxon>Neoptera</taxon>
        <taxon>Endopterygota</taxon>
        <taxon>Diptera</taxon>
        <taxon>Nematocera</taxon>
        <taxon>Psychodoidea</taxon>
        <taxon>Psychodidae</taxon>
        <taxon>Phlebotomus</taxon>
        <taxon>Phlebotomus</taxon>
    </lineage>
</organism>
<dbReference type="EMBL" id="AJVK01020756">
    <property type="status" value="NOT_ANNOTATED_CDS"/>
    <property type="molecule type" value="Genomic_DNA"/>
</dbReference>
<sequence>MRPFRRKKSKKQLPVKEACNSFDLTYTGFECHLVDSEGYTLTPGVFELEWQELNRTVELREAAPLKSFQPSPDQPSSSASPGMQILPTSNIQSVPSPTTQSEDSDDSLISCSLTSSSGTEDAQVTIAIEALRRHFQCQTVIVHKDGSEQLLEKGANNKVK</sequence>
<feature type="region of interest" description="Disordered" evidence="1">
    <location>
        <begin position="63"/>
        <end position="115"/>
    </location>
</feature>
<dbReference type="AlphaFoldDB" id="A0A1B0CZF8"/>
<feature type="compositionally biased region" description="Low complexity" evidence="1">
    <location>
        <begin position="67"/>
        <end position="81"/>
    </location>
</feature>
<evidence type="ECO:0000313" key="2">
    <source>
        <dbReference type="EnsemblMetazoa" id="PPAI000480-PA"/>
    </source>
</evidence>
<proteinExistence type="predicted"/>
<evidence type="ECO:0000313" key="3">
    <source>
        <dbReference type="Proteomes" id="UP000092462"/>
    </source>
</evidence>
<dbReference type="Proteomes" id="UP000092462">
    <property type="component" value="Unassembled WGS sequence"/>
</dbReference>
<evidence type="ECO:0000256" key="1">
    <source>
        <dbReference type="SAM" id="MobiDB-lite"/>
    </source>
</evidence>
<keyword evidence="3" id="KW-1185">Reference proteome</keyword>
<feature type="compositionally biased region" description="Polar residues" evidence="1">
    <location>
        <begin position="86"/>
        <end position="100"/>
    </location>
</feature>
<protein>
    <submittedName>
        <fullName evidence="2">Uncharacterized protein</fullName>
    </submittedName>
</protein>